<organism evidence="2 3">
    <name type="scientific">Catellatospora bangladeshensis</name>
    <dbReference type="NCBI Taxonomy" id="310355"/>
    <lineage>
        <taxon>Bacteria</taxon>
        <taxon>Bacillati</taxon>
        <taxon>Actinomycetota</taxon>
        <taxon>Actinomycetes</taxon>
        <taxon>Micromonosporales</taxon>
        <taxon>Micromonosporaceae</taxon>
        <taxon>Catellatospora</taxon>
    </lineage>
</organism>
<dbReference type="Proteomes" id="UP000601223">
    <property type="component" value="Unassembled WGS sequence"/>
</dbReference>
<protein>
    <recommendedName>
        <fullName evidence="1">Alpha/beta hydrolase domain-containing protein</fullName>
    </recommendedName>
</protein>
<sequence length="468" mass="50378">MRGGRARGHHGRMTKHPRRLGTAVTLALAVALIPSGSGYAEDARTPTAVPTVSAPIPGAVPGDRLSPVLEETYPFFSTPDDLARHGYVEQEFYLSGVADGWDQLGVQVATDVPYRTRIIVRRPAHRPAFNGTALVEWQNVTAGYDLDALWNGEAIMRAGYAWIGVSAQRVGVDQLRAWSPTRYGTLDVTGGGAYRADELSYDIFAQAAKALGGPGSPLDRLDVRTLLAVGASQSAARMTVYYQHILPRVEPVFDGYAFIVGNAPTRVGDEPVFQVLSETDVRTPVRPSPDTGRFRRWEVAGGAHSGWRGQEYRNPISVRDLGAAPVYDCALPPFSRVPVHHATAAAYDHLVRWVRFGTPPPVAEPLVFNADGTKARDGLGLALGGIRYSQVTVPTAVGTGDNAGQSFCFLFGSHQPFDEPTLDRLYPTRGGYVAKVVLADLRNVGAGYLLPADAHTNLREAIASGVGR</sequence>
<comment type="caution">
    <text evidence="2">The sequence shown here is derived from an EMBL/GenBank/DDBJ whole genome shotgun (WGS) entry which is preliminary data.</text>
</comment>
<proteinExistence type="predicted"/>
<keyword evidence="3" id="KW-1185">Reference proteome</keyword>
<evidence type="ECO:0000313" key="2">
    <source>
        <dbReference type="EMBL" id="GIF83224.1"/>
    </source>
</evidence>
<dbReference type="InterPro" id="IPR045394">
    <property type="entry name" value="Abhydrolase_dom"/>
</dbReference>
<dbReference type="AlphaFoldDB" id="A0A8J3JSZ3"/>
<feature type="domain" description="Alpha/beta hydrolase" evidence="1">
    <location>
        <begin position="65"/>
        <end position="457"/>
    </location>
</feature>
<reference evidence="2 3" key="1">
    <citation type="submission" date="2021-01" db="EMBL/GenBank/DDBJ databases">
        <title>Whole genome shotgun sequence of Catellatospora bangladeshensis NBRC 107357.</title>
        <authorList>
            <person name="Komaki H."/>
            <person name="Tamura T."/>
        </authorList>
    </citation>
    <scope>NUCLEOTIDE SEQUENCE [LARGE SCALE GENOMIC DNA]</scope>
    <source>
        <strain evidence="2 3">NBRC 107357</strain>
    </source>
</reference>
<accession>A0A8J3JSZ3</accession>
<evidence type="ECO:0000313" key="3">
    <source>
        <dbReference type="Proteomes" id="UP000601223"/>
    </source>
</evidence>
<name>A0A8J3JSZ3_9ACTN</name>
<dbReference type="EMBL" id="BONF01000027">
    <property type="protein sequence ID" value="GIF83224.1"/>
    <property type="molecule type" value="Genomic_DNA"/>
</dbReference>
<gene>
    <name evidence="2" type="ORF">Cba03nite_45730</name>
</gene>
<evidence type="ECO:0000259" key="1">
    <source>
        <dbReference type="Pfam" id="PF20091"/>
    </source>
</evidence>
<dbReference type="Pfam" id="PF20091">
    <property type="entry name" value="Abhydrolase_10"/>
    <property type="match status" value="1"/>
</dbReference>